<dbReference type="STRING" id="1406840.Q763_01205"/>
<dbReference type="InterPro" id="IPR000305">
    <property type="entry name" value="GIY-YIG_endonuc"/>
</dbReference>
<dbReference type="PROSITE" id="PS50164">
    <property type="entry name" value="GIY_YIG"/>
    <property type="match status" value="1"/>
</dbReference>
<name>A0A0A2LVJ1_9FLAO</name>
<dbReference type="RefSeq" id="WP_035130201.1">
    <property type="nucleotide sequence ID" value="NZ_JRLV01000001.1"/>
</dbReference>
<evidence type="ECO:0000259" key="1">
    <source>
        <dbReference type="PROSITE" id="PS50164"/>
    </source>
</evidence>
<gene>
    <name evidence="2" type="ORF">Q763_01205</name>
</gene>
<dbReference type="CDD" id="cd10449">
    <property type="entry name" value="GIY-YIG_SLX1_like"/>
    <property type="match status" value="1"/>
</dbReference>
<dbReference type="EMBL" id="JRLV01000001">
    <property type="protein sequence ID" value="KGO84392.1"/>
    <property type="molecule type" value="Genomic_DNA"/>
</dbReference>
<dbReference type="SUPFAM" id="SSF82771">
    <property type="entry name" value="GIY-YIG endonuclease"/>
    <property type="match status" value="1"/>
</dbReference>
<accession>A0A0A2LVJ1</accession>
<protein>
    <submittedName>
        <fullName evidence="2">Excinuclease ABC subunit C</fullName>
    </submittedName>
</protein>
<proteinExistence type="predicted"/>
<evidence type="ECO:0000313" key="3">
    <source>
        <dbReference type="Proteomes" id="UP000030129"/>
    </source>
</evidence>
<dbReference type="eggNOG" id="COG2827">
    <property type="taxonomic scope" value="Bacteria"/>
</dbReference>
<dbReference type="Gene3D" id="3.40.1440.10">
    <property type="entry name" value="GIY-YIG endonuclease"/>
    <property type="match status" value="1"/>
</dbReference>
<dbReference type="Pfam" id="PF01541">
    <property type="entry name" value="GIY-YIG"/>
    <property type="match status" value="1"/>
</dbReference>
<reference evidence="2 3" key="1">
    <citation type="submission" date="2013-09" db="EMBL/GenBank/DDBJ databases">
        <authorList>
            <person name="Zeng Z."/>
            <person name="Chen C."/>
        </authorList>
    </citation>
    <scope>NUCLEOTIDE SEQUENCE [LARGE SCALE GENOMIC DNA]</scope>
    <source>
        <strain evidence="2 3">F44-8</strain>
    </source>
</reference>
<sequence length="83" mass="9921">MYTVYIIYSLSKSKYYVGQTNNIDDRIKRHNNKQSLSTKNGVPWKLIYTKKLQTRSEAVLLETKIKKRGAKRYLQDINFNYEI</sequence>
<dbReference type="Proteomes" id="UP000030129">
    <property type="component" value="Unassembled WGS sequence"/>
</dbReference>
<comment type="caution">
    <text evidence="2">The sequence shown here is derived from an EMBL/GenBank/DDBJ whole genome shotgun (WGS) entry which is preliminary data.</text>
</comment>
<feature type="domain" description="GIY-YIG" evidence="1">
    <location>
        <begin position="1"/>
        <end position="75"/>
    </location>
</feature>
<organism evidence="2 3">
    <name type="scientific">Flavobacterium beibuense F44-8</name>
    <dbReference type="NCBI Taxonomy" id="1406840"/>
    <lineage>
        <taxon>Bacteria</taxon>
        <taxon>Pseudomonadati</taxon>
        <taxon>Bacteroidota</taxon>
        <taxon>Flavobacteriia</taxon>
        <taxon>Flavobacteriales</taxon>
        <taxon>Flavobacteriaceae</taxon>
        <taxon>Flavobacterium</taxon>
    </lineage>
</organism>
<evidence type="ECO:0000313" key="2">
    <source>
        <dbReference type="EMBL" id="KGO84392.1"/>
    </source>
</evidence>
<dbReference type="InterPro" id="IPR035901">
    <property type="entry name" value="GIY-YIG_endonuc_sf"/>
</dbReference>
<keyword evidence="3" id="KW-1185">Reference proteome</keyword>
<dbReference type="AlphaFoldDB" id="A0A0A2LVJ1"/>